<dbReference type="STRING" id="41427.A0A182IPM7"/>
<name>A0A182IPM7_ANOAO</name>
<dbReference type="AlphaFoldDB" id="A0A182IPM7"/>
<dbReference type="InterPro" id="IPR012934">
    <property type="entry name" value="Znf_AD"/>
</dbReference>
<organism evidence="1">
    <name type="scientific">Anopheles atroparvus</name>
    <name type="common">European mosquito</name>
    <dbReference type="NCBI Taxonomy" id="41427"/>
    <lineage>
        <taxon>Eukaryota</taxon>
        <taxon>Metazoa</taxon>
        <taxon>Ecdysozoa</taxon>
        <taxon>Arthropoda</taxon>
        <taxon>Hexapoda</taxon>
        <taxon>Insecta</taxon>
        <taxon>Pterygota</taxon>
        <taxon>Neoptera</taxon>
        <taxon>Endopterygota</taxon>
        <taxon>Diptera</taxon>
        <taxon>Nematocera</taxon>
        <taxon>Culicoidea</taxon>
        <taxon>Culicidae</taxon>
        <taxon>Anophelinae</taxon>
        <taxon>Anopheles</taxon>
    </lineage>
</organism>
<accession>A0A182IPM7</accession>
<dbReference type="GO" id="GO:0005634">
    <property type="term" value="C:nucleus"/>
    <property type="evidence" value="ECO:0007669"/>
    <property type="project" value="InterPro"/>
</dbReference>
<dbReference type="SUPFAM" id="SSF57716">
    <property type="entry name" value="Glucocorticoid receptor-like (DNA-binding domain)"/>
    <property type="match status" value="1"/>
</dbReference>
<dbReference type="EnsemblMetazoa" id="AATE003076-RA">
    <property type="protein sequence ID" value="AATE003076-PA.1"/>
    <property type="gene ID" value="AATE003076"/>
</dbReference>
<reference evidence="1" key="1">
    <citation type="submission" date="2022-08" db="UniProtKB">
        <authorList>
            <consortium name="EnsemblMetazoa"/>
        </authorList>
    </citation>
    <scope>IDENTIFICATION</scope>
    <source>
        <strain evidence="1">EBRO</strain>
    </source>
</reference>
<sequence length="120" mass="13711">MAWRDEEVKRQSLKQLIEKRAGQLKKKFEMTNTLTLVGDMYDARRFARSSVCSRVASIVEIAPEDGLPTVVCSSCRDQLESCHRFRRVAHRTQKSLQSYLSYTAELSGSEQMFAAVKSMD</sequence>
<dbReference type="VEuPathDB" id="VectorBase:AATE003076"/>
<protein>
    <submittedName>
        <fullName evidence="1">Uncharacterized protein</fullName>
    </submittedName>
</protein>
<proteinExistence type="predicted"/>
<dbReference type="Gene3D" id="3.40.1800.20">
    <property type="match status" value="1"/>
</dbReference>
<dbReference type="GO" id="GO:0008270">
    <property type="term" value="F:zinc ion binding"/>
    <property type="evidence" value="ECO:0007669"/>
    <property type="project" value="InterPro"/>
</dbReference>
<evidence type="ECO:0000313" key="1">
    <source>
        <dbReference type="EnsemblMetazoa" id="AATE003076-PA.1"/>
    </source>
</evidence>
<dbReference type="SMART" id="SM00868">
    <property type="entry name" value="zf-AD"/>
    <property type="match status" value="1"/>
</dbReference>
<dbReference type="Pfam" id="PF07776">
    <property type="entry name" value="zf-AD"/>
    <property type="match status" value="1"/>
</dbReference>